<sequence length="584" mass="63606">MTGTPSPQGNQSQNSFFDSRSSSEKSSPDVSRSQSKVRDDAEWLEQPGRTVSVDSRFTSQHRQQGTSPMRQPAARLPNGRTIEIETPRGPVRRDTLHSLSALSCQDDGQPHNDEPTWPKGWRPYFCLFGGFLLMFNSWGLVNTYGTYASYYMQTLLRGQDILLLNLVGSTQSFVVLALSAVVGRFLDAGYSRILILIGTVLVSIGSFMLSVVNGPDGPDQKGNYGLIWLTQGFITGLGMACFFVSSSQVVATWFKAKKGFAIGVVASGASISGLLYPMMTKFLIASHGFNTATRYVATVVLLTCVLALVACNPNPEHIIRKPESWFKVDVFVDSHAFRNRSYAWFVASIAFLFFGFYAVFFNLEEWAVSEGFGYRQSQGDEGLNAGLPHNKPTGSMEAFWLLAIMNASSTLGRLTSSWFCDHFGALNVHCFVTFVASILTLVLWTLAKSLNSAIAFVVVFGAFSGAVIGLPPASVAYILGPDPKAQAKLGQWTGMMYSCAAIFALTGPVIAGHLITEYSSFVTVQCWAGGCMFVSALCMACAIYCRERMKKQEAQAQEKRKASAVSSSGSSSVDKGDTEEKEEA</sequence>
<feature type="transmembrane region" description="Helical" evidence="4">
    <location>
        <begin position="161"/>
        <end position="186"/>
    </location>
</feature>
<dbReference type="Proteomes" id="UP001056384">
    <property type="component" value="Chromosome 12"/>
</dbReference>
<feature type="transmembrane region" description="Helical" evidence="4">
    <location>
        <begin position="224"/>
        <end position="247"/>
    </location>
</feature>
<keyword evidence="6" id="KW-1185">Reference proteome</keyword>
<dbReference type="PANTHER" id="PTHR11360">
    <property type="entry name" value="MONOCARBOXYLATE TRANSPORTER"/>
    <property type="match status" value="1"/>
</dbReference>
<feature type="region of interest" description="Disordered" evidence="3">
    <location>
        <begin position="556"/>
        <end position="584"/>
    </location>
</feature>
<feature type="region of interest" description="Disordered" evidence="3">
    <location>
        <begin position="1"/>
        <end position="82"/>
    </location>
</feature>
<dbReference type="OrthoDB" id="6509908at2759"/>
<evidence type="ECO:0000256" key="1">
    <source>
        <dbReference type="ARBA" id="ARBA00004141"/>
    </source>
</evidence>
<feature type="compositionally biased region" description="Low complexity" evidence="3">
    <location>
        <begin position="563"/>
        <end position="573"/>
    </location>
</feature>
<feature type="transmembrane region" description="Helical" evidence="4">
    <location>
        <begin position="527"/>
        <end position="545"/>
    </location>
</feature>
<dbReference type="SUPFAM" id="SSF103473">
    <property type="entry name" value="MFS general substrate transporter"/>
    <property type="match status" value="1"/>
</dbReference>
<dbReference type="Gene3D" id="1.20.1250.20">
    <property type="entry name" value="MFS general substrate transporter like domains"/>
    <property type="match status" value="2"/>
</dbReference>
<dbReference type="InterPro" id="IPR011701">
    <property type="entry name" value="MFS"/>
</dbReference>
<dbReference type="InterPro" id="IPR036259">
    <property type="entry name" value="MFS_trans_sf"/>
</dbReference>
<protein>
    <submittedName>
        <fullName evidence="5">Major facilitator superfamily, MFS transporter superfamily</fullName>
    </submittedName>
</protein>
<keyword evidence="4" id="KW-1133">Transmembrane helix</keyword>
<name>A0A9Q9B675_9PEZI</name>
<evidence type="ECO:0000256" key="3">
    <source>
        <dbReference type="SAM" id="MobiDB-lite"/>
    </source>
</evidence>
<evidence type="ECO:0000256" key="2">
    <source>
        <dbReference type="ARBA" id="ARBA00006727"/>
    </source>
</evidence>
<organism evidence="5 6">
    <name type="scientific">Septoria linicola</name>
    <dbReference type="NCBI Taxonomy" id="215465"/>
    <lineage>
        <taxon>Eukaryota</taxon>
        <taxon>Fungi</taxon>
        <taxon>Dikarya</taxon>
        <taxon>Ascomycota</taxon>
        <taxon>Pezizomycotina</taxon>
        <taxon>Dothideomycetes</taxon>
        <taxon>Dothideomycetidae</taxon>
        <taxon>Mycosphaerellales</taxon>
        <taxon>Mycosphaerellaceae</taxon>
        <taxon>Septoria</taxon>
    </lineage>
</organism>
<dbReference type="EMBL" id="CP099429">
    <property type="protein sequence ID" value="USW58975.1"/>
    <property type="molecule type" value="Genomic_DNA"/>
</dbReference>
<accession>A0A9Q9B675</accession>
<feature type="transmembrane region" description="Helical" evidence="4">
    <location>
        <begin position="342"/>
        <end position="363"/>
    </location>
</feature>
<feature type="compositionally biased region" description="Polar residues" evidence="3">
    <location>
        <begin position="52"/>
        <end position="69"/>
    </location>
</feature>
<dbReference type="AlphaFoldDB" id="A0A9Q9B675"/>
<dbReference type="PANTHER" id="PTHR11360:SF234">
    <property type="entry name" value="MFS-TYPE TRANSPORTER DBAD-RELATED"/>
    <property type="match status" value="1"/>
</dbReference>
<feature type="transmembrane region" description="Helical" evidence="4">
    <location>
        <begin position="453"/>
        <end position="480"/>
    </location>
</feature>
<feature type="transmembrane region" description="Helical" evidence="4">
    <location>
        <begin position="398"/>
        <end position="414"/>
    </location>
</feature>
<evidence type="ECO:0000313" key="5">
    <source>
        <dbReference type="EMBL" id="USW58975.1"/>
    </source>
</evidence>
<dbReference type="GO" id="GO:0016020">
    <property type="term" value="C:membrane"/>
    <property type="evidence" value="ECO:0007669"/>
    <property type="project" value="UniProtKB-SubCell"/>
</dbReference>
<reference evidence="5" key="1">
    <citation type="submission" date="2022-06" db="EMBL/GenBank/DDBJ databases">
        <title>Complete genome sequences of two strains of the flax pathogen Septoria linicola.</title>
        <authorList>
            <person name="Lapalu N."/>
            <person name="Simon A."/>
            <person name="Demenou B."/>
            <person name="Paumier D."/>
            <person name="Guillot M.-P."/>
            <person name="Gout L."/>
            <person name="Valade R."/>
        </authorList>
    </citation>
    <scope>NUCLEOTIDE SEQUENCE</scope>
    <source>
        <strain evidence="5">SE15195</strain>
    </source>
</reference>
<dbReference type="InterPro" id="IPR050327">
    <property type="entry name" value="Proton-linked_MCT"/>
</dbReference>
<feature type="compositionally biased region" description="Basic and acidic residues" evidence="3">
    <location>
        <begin position="574"/>
        <end position="584"/>
    </location>
</feature>
<comment type="similarity">
    <text evidence="2">Belongs to the major facilitator superfamily. Monocarboxylate porter (TC 2.A.1.13) family.</text>
</comment>
<feature type="compositionally biased region" description="Low complexity" evidence="3">
    <location>
        <begin position="10"/>
        <end position="20"/>
    </location>
</feature>
<proteinExistence type="inferred from homology"/>
<evidence type="ECO:0000256" key="4">
    <source>
        <dbReference type="SAM" id="Phobius"/>
    </source>
</evidence>
<gene>
    <name evidence="5" type="ORF">Slin15195_G122940</name>
</gene>
<feature type="transmembrane region" description="Helical" evidence="4">
    <location>
        <begin position="124"/>
        <end position="141"/>
    </location>
</feature>
<feature type="transmembrane region" description="Helical" evidence="4">
    <location>
        <begin position="259"/>
        <end position="279"/>
    </location>
</feature>
<keyword evidence="4" id="KW-0812">Transmembrane</keyword>
<feature type="transmembrane region" description="Helical" evidence="4">
    <location>
        <begin position="193"/>
        <end position="212"/>
    </location>
</feature>
<keyword evidence="4" id="KW-0472">Membrane</keyword>
<comment type="subcellular location">
    <subcellularLocation>
        <location evidence="1">Membrane</location>
        <topology evidence="1">Multi-pass membrane protein</topology>
    </subcellularLocation>
</comment>
<evidence type="ECO:0000313" key="6">
    <source>
        <dbReference type="Proteomes" id="UP001056384"/>
    </source>
</evidence>
<feature type="transmembrane region" description="Helical" evidence="4">
    <location>
        <begin position="492"/>
        <end position="515"/>
    </location>
</feature>
<feature type="transmembrane region" description="Helical" evidence="4">
    <location>
        <begin position="426"/>
        <end position="447"/>
    </location>
</feature>
<dbReference type="Pfam" id="PF07690">
    <property type="entry name" value="MFS_1"/>
    <property type="match status" value="1"/>
</dbReference>
<dbReference type="GO" id="GO:0022857">
    <property type="term" value="F:transmembrane transporter activity"/>
    <property type="evidence" value="ECO:0007669"/>
    <property type="project" value="InterPro"/>
</dbReference>
<feature type="transmembrane region" description="Helical" evidence="4">
    <location>
        <begin position="291"/>
        <end position="311"/>
    </location>
</feature>